<dbReference type="GO" id="GO:0005506">
    <property type="term" value="F:iron ion binding"/>
    <property type="evidence" value="ECO:0007669"/>
    <property type="project" value="InterPro"/>
</dbReference>
<dbReference type="GO" id="GO:0016705">
    <property type="term" value="F:oxidoreductase activity, acting on paired donors, with incorporation or reduction of molecular oxygen"/>
    <property type="evidence" value="ECO:0007669"/>
    <property type="project" value="UniProtKB-ARBA"/>
</dbReference>
<evidence type="ECO:0000256" key="2">
    <source>
        <dbReference type="ARBA" id="ARBA00022714"/>
    </source>
</evidence>
<dbReference type="GO" id="GO:0051537">
    <property type="term" value="F:2 iron, 2 sulfur cluster binding"/>
    <property type="evidence" value="ECO:0007669"/>
    <property type="project" value="UniProtKB-KW"/>
</dbReference>
<dbReference type="Gene3D" id="3.90.380.10">
    <property type="entry name" value="Naphthalene 1,2-dioxygenase Alpha Subunit, Chain A, domain 1"/>
    <property type="match status" value="1"/>
</dbReference>
<dbReference type="SUPFAM" id="SSF50022">
    <property type="entry name" value="ISP domain"/>
    <property type="match status" value="1"/>
</dbReference>
<evidence type="ECO:0000256" key="3">
    <source>
        <dbReference type="ARBA" id="ARBA00022723"/>
    </source>
</evidence>
<evidence type="ECO:0000313" key="8">
    <source>
        <dbReference type="EMBL" id="GLL09043.1"/>
    </source>
</evidence>
<dbReference type="SUPFAM" id="SSF55961">
    <property type="entry name" value="Bet v1-like"/>
    <property type="match status" value="1"/>
</dbReference>
<comment type="similarity">
    <text evidence="1">Belongs to the bacterial ring-hydroxylating dioxygenase alpha subunit family.</text>
</comment>
<dbReference type="PROSITE" id="PS51296">
    <property type="entry name" value="RIESKE"/>
    <property type="match status" value="1"/>
</dbReference>
<sequence>MTVSRDLPAVAPAPGRTDYAALVREDRVHRSVYTEQHIFDEEMVKVFGGRSWVYLAHESQLPEPNSFRSVRMGLRPVIVTRDRRGDLHAVFNRCSHRAATLCREESGTAKSFQCPYHGWTFRNTGELVGTPWPKGFGPSFDKSEHGLHKVARVESYRGFVFGTLNESAPSVVDWLGPAAGWLDYWVDRAPGGEVVVRSAAHRMGYRGNWKLAYDNAGDGYHPAFSHRSLLEMASRMGDAKDMAYFGRSPDEGPMRTYMLGNGHSVIDQRPNYDGPGSFWANQRPQPGREWFEEKIRAEHGADADRLLDLTIGSQINLSIFPNLLVIGNQIQVIEPLGVDRTQLTWHATTIGGVPPEVNTMRMRTQEDFPAFGEPDDQANFEEVQRGLAAPEAEWVLMNRGLDVPGWQEVGPDGVVSSTATDELHMRRYYAAWLEMMSEGTAR</sequence>
<dbReference type="Gene3D" id="2.102.10.10">
    <property type="entry name" value="Rieske [2Fe-2S] iron-sulphur domain"/>
    <property type="match status" value="1"/>
</dbReference>
<reference evidence="8" key="1">
    <citation type="journal article" date="2014" name="Int. J. Syst. Evol. Microbiol.">
        <title>Complete genome sequence of Corynebacterium casei LMG S-19264T (=DSM 44701T), isolated from a smear-ripened cheese.</title>
        <authorList>
            <consortium name="US DOE Joint Genome Institute (JGI-PGF)"/>
            <person name="Walter F."/>
            <person name="Albersmeier A."/>
            <person name="Kalinowski J."/>
            <person name="Ruckert C."/>
        </authorList>
    </citation>
    <scope>NUCLEOTIDE SEQUENCE</scope>
    <source>
        <strain evidence="8">VKM Ac-1069</strain>
    </source>
</reference>
<dbReference type="GO" id="GO:0004497">
    <property type="term" value="F:monooxygenase activity"/>
    <property type="evidence" value="ECO:0007669"/>
    <property type="project" value="UniProtKB-ARBA"/>
</dbReference>
<keyword evidence="6" id="KW-0411">Iron-sulfur</keyword>
<dbReference type="InterPro" id="IPR017941">
    <property type="entry name" value="Rieske_2Fe-2S"/>
</dbReference>
<dbReference type="RefSeq" id="WP_037042124.1">
    <property type="nucleotide sequence ID" value="NZ_BAAAUZ010000015.1"/>
</dbReference>
<keyword evidence="3" id="KW-0479">Metal-binding</keyword>
<dbReference type="CDD" id="cd08879">
    <property type="entry name" value="RHO_alpha_C_AntDO-like"/>
    <property type="match status" value="1"/>
</dbReference>
<protein>
    <submittedName>
        <fullName evidence="8">(2Fe-2S)-binding protein</fullName>
    </submittedName>
</protein>
<accession>A0A9W6NTY3</accession>
<dbReference type="PANTHER" id="PTHR43756:SF1">
    <property type="entry name" value="3-PHENYLPROPIONATE_CINNAMIC ACID DIOXYGENASE SUBUNIT ALPHA"/>
    <property type="match status" value="1"/>
</dbReference>
<dbReference type="PRINTS" id="PR00090">
    <property type="entry name" value="RNGDIOXGNASE"/>
</dbReference>
<evidence type="ECO:0000313" key="9">
    <source>
        <dbReference type="Proteomes" id="UP001143463"/>
    </source>
</evidence>
<dbReference type="EMBL" id="BSFQ01000001">
    <property type="protein sequence ID" value="GLL09043.1"/>
    <property type="molecule type" value="Genomic_DNA"/>
</dbReference>
<reference evidence="8" key="2">
    <citation type="submission" date="2023-01" db="EMBL/GenBank/DDBJ databases">
        <authorList>
            <person name="Sun Q."/>
            <person name="Evtushenko L."/>
        </authorList>
    </citation>
    <scope>NUCLEOTIDE SEQUENCE</scope>
    <source>
        <strain evidence="8">VKM Ac-1069</strain>
    </source>
</reference>
<evidence type="ECO:0000259" key="7">
    <source>
        <dbReference type="PROSITE" id="PS51296"/>
    </source>
</evidence>
<dbReference type="AlphaFoldDB" id="A0A9W6NTY3"/>
<evidence type="ECO:0000256" key="1">
    <source>
        <dbReference type="ARBA" id="ARBA00008751"/>
    </source>
</evidence>
<evidence type="ECO:0000256" key="4">
    <source>
        <dbReference type="ARBA" id="ARBA00023002"/>
    </source>
</evidence>
<name>A0A9W6NTY3_9PSEU</name>
<dbReference type="InterPro" id="IPR036922">
    <property type="entry name" value="Rieske_2Fe-2S_sf"/>
</dbReference>
<feature type="domain" description="Rieske" evidence="7">
    <location>
        <begin position="53"/>
        <end position="150"/>
    </location>
</feature>
<evidence type="ECO:0000256" key="6">
    <source>
        <dbReference type="ARBA" id="ARBA00023014"/>
    </source>
</evidence>
<gene>
    <name evidence="8" type="ORF">GCM10017577_01830</name>
</gene>
<evidence type="ECO:0000256" key="5">
    <source>
        <dbReference type="ARBA" id="ARBA00023004"/>
    </source>
</evidence>
<dbReference type="InterPro" id="IPR001663">
    <property type="entry name" value="Rng_hydr_dOase-A"/>
</dbReference>
<keyword evidence="5" id="KW-0408">Iron</keyword>
<organism evidence="8 9">
    <name type="scientific">Pseudonocardia halophobica</name>
    <dbReference type="NCBI Taxonomy" id="29401"/>
    <lineage>
        <taxon>Bacteria</taxon>
        <taxon>Bacillati</taxon>
        <taxon>Actinomycetota</taxon>
        <taxon>Actinomycetes</taxon>
        <taxon>Pseudonocardiales</taxon>
        <taxon>Pseudonocardiaceae</taxon>
        <taxon>Pseudonocardia</taxon>
    </lineage>
</organism>
<comment type="caution">
    <text evidence="8">The sequence shown here is derived from an EMBL/GenBank/DDBJ whole genome shotgun (WGS) entry which is preliminary data.</text>
</comment>
<keyword evidence="4" id="KW-0560">Oxidoreductase</keyword>
<proteinExistence type="inferred from homology"/>
<dbReference type="InterPro" id="IPR015879">
    <property type="entry name" value="Ring_hydroxy_dOase_asu_C_dom"/>
</dbReference>
<keyword evidence="9" id="KW-1185">Reference proteome</keyword>
<dbReference type="Pfam" id="PF00355">
    <property type="entry name" value="Rieske"/>
    <property type="match status" value="1"/>
</dbReference>
<dbReference type="PANTHER" id="PTHR43756">
    <property type="entry name" value="CHOLINE MONOOXYGENASE, CHLOROPLASTIC"/>
    <property type="match status" value="1"/>
</dbReference>
<keyword evidence="2" id="KW-0001">2Fe-2S</keyword>
<dbReference type="Proteomes" id="UP001143463">
    <property type="component" value="Unassembled WGS sequence"/>
</dbReference>
<dbReference type="Pfam" id="PF00848">
    <property type="entry name" value="Ring_hydroxyl_A"/>
    <property type="match status" value="1"/>
</dbReference>